<dbReference type="Proteomes" id="UP000077755">
    <property type="component" value="Chromosome 5"/>
</dbReference>
<keyword evidence="2" id="KW-1185">Reference proteome</keyword>
<reference evidence="1" key="2">
    <citation type="submission" date="2022-03" db="EMBL/GenBank/DDBJ databases">
        <title>Draft title - Genomic analysis of global carrot germplasm unveils the trajectory of domestication and the origin of high carotenoid orange carrot.</title>
        <authorList>
            <person name="Iorizzo M."/>
            <person name="Ellison S."/>
            <person name="Senalik D."/>
            <person name="Macko-Podgorni A."/>
            <person name="Grzebelus D."/>
            <person name="Bostan H."/>
            <person name="Rolling W."/>
            <person name="Curaba J."/>
            <person name="Simon P."/>
        </authorList>
    </citation>
    <scope>NUCLEOTIDE SEQUENCE</scope>
    <source>
        <tissue evidence="1">Leaf</tissue>
    </source>
</reference>
<proteinExistence type="predicted"/>
<sequence length="54" mass="6511">MQALSGIIGRKASVGVETTKLEYGRDRGNFWWSSEMRRDREEHQWRKHSVKKEY</sequence>
<evidence type="ECO:0000313" key="2">
    <source>
        <dbReference type="Proteomes" id="UP000077755"/>
    </source>
</evidence>
<name>A0AAF1B1E8_DAUCS</name>
<gene>
    <name evidence="1" type="ORF">DCAR_0519726</name>
</gene>
<reference evidence="1" key="1">
    <citation type="journal article" date="2016" name="Nat. Genet.">
        <title>A high-quality carrot genome assembly provides new insights into carotenoid accumulation and asterid genome evolution.</title>
        <authorList>
            <person name="Iorizzo M."/>
            <person name="Ellison S."/>
            <person name="Senalik D."/>
            <person name="Zeng P."/>
            <person name="Satapoomin P."/>
            <person name="Huang J."/>
            <person name="Bowman M."/>
            <person name="Iovene M."/>
            <person name="Sanseverino W."/>
            <person name="Cavagnaro P."/>
            <person name="Yildiz M."/>
            <person name="Macko-Podgorni A."/>
            <person name="Moranska E."/>
            <person name="Grzebelus E."/>
            <person name="Grzebelus D."/>
            <person name="Ashrafi H."/>
            <person name="Zheng Z."/>
            <person name="Cheng S."/>
            <person name="Spooner D."/>
            <person name="Van Deynze A."/>
            <person name="Simon P."/>
        </authorList>
    </citation>
    <scope>NUCLEOTIDE SEQUENCE</scope>
    <source>
        <tissue evidence="1">Leaf</tissue>
    </source>
</reference>
<evidence type="ECO:0000313" key="1">
    <source>
        <dbReference type="EMBL" id="WOH00367.1"/>
    </source>
</evidence>
<organism evidence="1 2">
    <name type="scientific">Daucus carota subsp. sativus</name>
    <name type="common">Carrot</name>
    <dbReference type="NCBI Taxonomy" id="79200"/>
    <lineage>
        <taxon>Eukaryota</taxon>
        <taxon>Viridiplantae</taxon>
        <taxon>Streptophyta</taxon>
        <taxon>Embryophyta</taxon>
        <taxon>Tracheophyta</taxon>
        <taxon>Spermatophyta</taxon>
        <taxon>Magnoliopsida</taxon>
        <taxon>eudicotyledons</taxon>
        <taxon>Gunneridae</taxon>
        <taxon>Pentapetalae</taxon>
        <taxon>asterids</taxon>
        <taxon>campanulids</taxon>
        <taxon>Apiales</taxon>
        <taxon>Apiaceae</taxon>
        <taxon>Apioideae</taxon>
        <taxon>Scandiceae</taxon>
        <taxon>Daucinae</taxon>
        <taxon>Daucus</taxon>
        <taxon>Daucus sect. Daucus</taxon>
    </lineage>
</organism>
<accession>A0AAF1B1E8</accession>
<protein>
    <submittedName>
        <fullName evidence="1">Uncharacterized protein</fullName>
    </submittedName>
</protein>
<dbReference type="EMBL" id="CP093347">
    <property type="protein sequence ID" value="WOH00367.1"/>
    <property type="molecule type" value="Genomic_DNA"/>
</dbReference>
<dbReference type="AlphaFoldDB" id="A0AAF1B1E8"/>